<evidence type="ECO:0000259" key="4">
    <source>
        <dbReference type="PROSITE" id="PS50893"/>
    </source>
</evidence>
<evidence type="ECO:0000256" key="1">
    <source>
        <dbReference type="ARBA" id="ARBA00022448"/>
    </source>
</evidence>
<dbReference type="EMBL" id="CP026520">
    <property type="protein sequence ID" value="QAV21329.1"/>
    <property type="molecule type" value="Genomic_DNA"/>
</dbReference>
<evidence type="ECO:0000256" key="3">
    <source>
        <dbReference type="ARBA" id="ARBA00022840"/>
    </source>
</evidence>
<dbReference type="GO" id="GO:0016887">
    <property type="term" value="F:ATP hydrolysis activity"/>
    <property type="evidence" value="ECO:0007669"/>
    <property type="project" value="InterPro"/>
</dbReference>
<proteinExistence type="predicted"/>
<dbReference type="InterPro" id="IPR017871">
    <property type="entry name" value="ABC_transporter-like_CS"/>
</dbReference>
<accession>A0A410X400</accession>
<keyword evidence="3 5" id="KW-0067">ATP-binding</keyword>
<dbReference type="InterPro" id="IPR027417">
    <property type="entry name" value="P-loop_NTPase"/>
</dbReference>
<dbReference type="AlphaFoldDB" id="A0A410X400"/>
<dbReference type="SUPFAM" id="SSF52540">
    <property type="entry name" value="P-loop containing nucleoside triphosphate hydrolases"/>
    <property type="match status" value="1"/>
</dbReference>
<dbReference type="KEGG" id="pchi:PC41400_28130"/>
<dbReference type="PANTHER" id="PTHR42939:SF1">
    <property type="entry name" value="ABC TRANSPORTER ATP-BINDING PROTEIN ALBC-RELATED"/>
    <property type="match status" value="1"/>
</dbReference>
<dbReference type="SMART" id="SM00382">
    <property type="entry name" value="AAA"/>
    <property type="match status" value="1"/>
</dbReference>
<evidence type="ECO:0000256" key="2">
    <source>
        <dbReference type="ARBA" id="ARBA00022741"/>
    </source>
</evidence>
<sequence>MKMAETWNGTEPIVAFDGVSKSFIGKRVLKDVSFRIPRGQIIGIIGTNGSGKSTVLKLMAGLLQPSKGRVELEGQRVSRISSRRIAFLPEQDVFYPTHTVERTLRFYTAMYQDFDIAKALELTESFGLDLKEKVARLSKGNRARLKIVLVLARQVPLIVMDEPLSGLDPLVRESIIRTVISYVDMEEQTLVLSTHEVDEIEPLLDRVILIRDGEVVRDEAVEQIQSEYGIGLVNWMKQAGG</sequence>
<keyword evidence="2" id="KW-0547">Nucleotide-binding</keyword>
<name>A0A410X400_9BACL</name>
<dbReference type="CDD" id="cd03230">
    <property type="entry name" value="ABC_DR_subfamily_A"/>
    <property type="match status" value="1"/>
</dbReference>
<feature type="domain" description="ABC transporter" evidence="4">
    <location>
        <begin position="14"/>
        <end position="237"/>
    </location>
</feature>
<dbReference type="InterPro" id="IPR003593">
    <property type="entry name" value="AAA+_ATPase"/>
</dbReference>
<keyword evidence="1" id="KW-0813">Transport</keyword>
<dbReference type="InterPro" id="IPR051782">
    <property type="entry name" value="ABC_Transporter_VariousFunc"/>
</dbReference>
<dbReference type="Gene3D" id="3.40.50.300">
    <property type="entry name" value="P-loop containing nucleotide triphosphate hydrolases"/>
    <property type="match status" value="1"/>
</dbReference>
<evidence type="ECO:0000313" key="6">
    <source>
        <dbReference type="Proteomes" id="UP000288943"/>
    </source>
</evidence>
<dbReference type="PANTHER" id="PTHR42939">
    <property type="entry name" value="ABC TRANSPORTER ATP-BINDING PROTEIN ALBC-RELATED"/>
    <property type="match status" value="1"/>
</dbReference>
<dbReference type="PROSITE" id="PS50893">
    <property type="entry name" value="ABC_TRANSPORTER_2"/>
    <property type="match status" value="1"/>
</dbReference>
<dbReference type="Proteomes" id="UP000288943">
    <property type="component" value="Chromosome"/>
</dbReference>
<dbReference type="InterPro" id="IPR003439">
    <property type="entry name" value="ABC_transporter-like_ATP-bd"/>
</dbReference>
<dbReference type="Pfam" id="PF00005">
    <property type="entry name" value="ABC_tran"/>
    <property type="match status" value="1"/>
</dbReference>
<gene>
    <name evidence="5" type="ORF">PC41400_28130</name>
</gene>
<organism evidence="5 6">
    <name type="scientific">Paenibacillus chitinolyticus</name>
    <dbReference type="NCBI Taxonomy" id="79263"/>
    <lineage>
        <taxon>Bacteria</taxon>
        <taxon>Bacillati</taxon>
        <taxon>Bacillota</taxon>
        <taxon>Bacilli</taxon>
        <taxon>Bacillales</taxon>
        <taxon>Paenibacillaceae</taxon>
        <taxon>Paenibacillus</taxon>
    </lineage>
</organism>
<evidence type="ECO:0000313" key="5">
    <source>
        <dbReference type="EMBL" id="QAV21329.1"/>
    </source>
</evidence>
<dbReference type="GO" id="GO:0005524">
    <property type="term" value="F:ATP binding"/>
    <property type="evidence" value="ECO:0007669"/>
    <property type="project" value="UniProtKB-KW"/>
</dbReference>
<dbReference type="OrthoDB" id="9804819at2"/>
<dbReference type="PROSITE" id="PS00211">
    <property type="entry name" value="ABC_TRANSPORTER_1"/>
    <property type="match status" value="1"/>
</dbReference>
<reference evidence="5 6" key="1">
    <citation type="submission" date="2018-01" db="EMBL/GenBank/DDBJ databases">
        <title>The whole genome sequencing and assembly of Paenibacillus chitinolyticus KCCM 41400 strain.</title>
        <authorList>
            <person name="Kim J.-Y."/>
            <person name="Park M.-K."/>
            <person name="Lee Y.-J."/>
            <person name="Yi H."/>
            <person name="Bahn Y.-S."/>
            <person name="Kim J.F."/>
            <person name="Lee D.-W."/>
        </authorList>
    </citation>
    <scope>NUCLEOTIDE SEQUENCE [LARGE SCALE GENOMIC DNA]</scope>
    <source>
        <strain evidence="5 6">KCCM 41400</strain>
    </source>
</reference>
<protein>
    <submittedName>
        <fullName evidence="5">ABC transporter ATP-binding protein</fullName>
    </submittedName>
</protein>